<keyword evidence="4" id="KW-0175">Coiled coil</keyword>
<comment type="subcellular location">
    <subcellularLocation>
        <location evidence="1">Cytoplasm</location>
        <location evidence="1">Cytoskeleton</location>
    </subcellularLocation>
</comment>
<dbReference type="InterPro" id="IPR052410">
    <property type="entry name" value="DRC5"/>
</dbReference>
<dbReference type="GO" id="GO:0005856">
    <property type="term" value="C:cytoskeleton"/>
    <property type="evidence" value="ECO:0007669"/>
    <property type="project" value="UniProtKB-SubCell"/>
</dbReference>
<keyword evidence="6" id="KW-1185">Reference proteome</keyword>
<evidence type="ECO:0000256" key="2">
    <source>
        <dbReference type="ARBA" id="ARBA00022490"/>
    </source>
</evidence>
<keyword evidence="2" id="KW-0963">Cytoplasm</keyword>
<sequence>MSYQDEVLLQNSTNEESLSTYFNSDLATTKLGHKLVSQRGSSTLNLSDAFIGDEGCKMLAQYLKENPNIQILDLRGNNISQEGLKEILYALRAPNNISQISLEWNNIGNDLMLLSETLMYNSTLKSLDLRNNRIGPEGTGFLAKLIENNKSLVKLDLRWNELSATGGRILAEALKKPHTISTVEISGNKIPDEVCQEIEQFLKGIFSEPRTSSPGKLNRTFKSEIDYDEEAKTRIEIQAISSARTESRIKELEMLLDQESRRTYEIQSELMNELEQEKQKRNYAEEEFINHKEECLQKEMETNKTIQELETKNNELMKEKKSLENKLESTQDQYQKYFTIAQEKIQNLDARLIQQQKLNKQLEESSRTSLEKAKQEYEEIIEEVKKEAQTKIKAADDSLSYLKKAKEEMESETKSLRTQISHMKISYHDSMVKLENKVRDEETSKFNATLKGLESRMKSLEEARDVLTEKNKDLQREVVTNEKKRLEQILSLEKAVNQLREEKGEFQRAAQKLQMANENLKNELIEIKGSIEKLYNEKDELIKSLNERKDAHMRQIEKICKEHAEQLNNMEKSKEIVEEKLANSIKKFNNVLKDREKVMKEHEHLSEILKQKSQSIIQETIQSHLRSLESEFKLENI</sequence>
<evidence type="ECO:0008006" key="7">
    <source>
        <dbReference type="Google" id="ProtNLM"/>
    </source>
</evidence>
<dbReference type="Proteomes" id="UP001162131">
    <property type="component" value="Unassembled WGS sequence"/>
</dbReference>
<accession>A0AAU9J3Z4</accession>
<dbReference type="InterPro" id="IPR032675">
    <property type="entry name" value="LRR_dom_sf"/>
</dbReference>
<comment type="caution">
    <text evidence="5">The sequence shown here is derived from an EMBL/GenBank/DDBJ whole genome shotgun (WGS) entry which is preliminary data.</text>
</comment>
<evidence type="ECO:0000256" key="3">
    <source>
        <dbReference type="ARBA" id="ARBA00023212"/>
    </source>
</evidence>
<organism evidence="5 6">
    <name type="scientific">Blepharisma stoltei</name>
    <dbReference type="NCBI Taxonomy" id="1481888"/>
    <lineage>
        <taxon>Eukaryota</taxon>
        <taxon>Sar</taxon>
        <taxon>Alveolata</taxon>
        <taxon>Ciliophora</taxon>
        <taxon>Postciliodesmatophora</taxon>
        <taxon>Heterotrichea</taxon>
        <taxon>Heterotrichida</taxon>
        <taxon>Blepharismidae</taxon>
        <taxon>Blepharisma</taxon>
    </lineage>
</organism>
<dbReference type="SUPFAM" id="SSF52047">
    <property type="entry name" value="RNI-like"/>
    <property type="match status" value="1"/>
</dbReference>
<gene>
    <name evidence="5" type="ORF">BSTOLATCC_MIC22372</name>
</gene>
<name>A0AAU9J3Z4_9CILI</name>
<evidence type="ECO:0000313" key="5">
    <source>
        <dbReference type="EMBL" id="CAG9319021.1"/>
    </source>
</evidence>
<feature type="coiled-coil region" evidence="4">
    <location>
        <begin position="443"/>
        <end position="587"/>
    </location>
</feature>
<keyword evidence="3" id="KW-0206">Cytoskeleton</keyword>
<dbReference type="PANTHER" id="PTHR24107:SF2">
    <property type="entry name" value="NLR FAMILY CARD DOMAIN CONTAINING 3"/>
    <property type="match status" value="1"/>
</dbReference>
<dbReference type="SMART" id="SM00368">
    <property type="entry name" value="LRR_RI"/>
    <property type="match status" value="4"/>
</dbReference>
<proteinExistence type="predicted"/>
<protein>
    <recommendedName>
        <fullName evidence="7">Leucine-rich repeat-containing protein 45</fullName>
    </recommendedName>
</protein>
<dbReference type="InterPro" id="IPR001611">
    <property type="entry name" value="Leu-rich_rpt"/>
</dbReference>
<reference evidence="5" key="1">
    <citation type="submission" date="2021-09" db="EMBL/GenBank/DDBJ databases">
        <authorList>
            <consortium name="AG Swart"/>
            <person name="Singh M."/>
            <person name="Singh A."/>
            <person name="Seah K."/>
            <person name="Emmerich C."/>
        </authorList>
    </citation>
    <scope>NUCLEOTIDE SEQUENCE</scope>
    <source>
        <strain evidence="5">ATCC30299</strain>
    </source>
</reference>
<dbReference type="Pfam" id="PF13516">
    <property type="entry name" value="LRR_6"/>
    <property type="match status" value="4"/>
</dbReference>
<dbReference type="Gene3D" id="3.80.10.10">
    <property type="entry name" value="Ribonuclease Inhibitor"/>
    <property type="match status" value="2"/>
</dbReference>
<evidence type="ECO:0000256" key="1">
    <source>
        <dbReference type="ARBA" id="ARBA00004245"/>
    </source>
</evidence>
<dbReference type="PANTHER" id="PTHR24107">
    <property type="entry name" value="YNEIN REGULATORY COMPLEX SUBUNIT 5"/>
    <property type="match status" value="1"/>
</dbReference>
<dbReference type="AlphaFoldDB" id="A0AAU9J3Z4"/>
<evidence type="ECO:0000256" key="4">
    <source>
        <dbReference type="SAM" id="Coils"/>
    </source>
</evidence>
<evidence type="ECO:0000313" key="6">
    <source>
        <dbReference type="Proteomes" id="UP001162131"/>
    </source>
</evidence>
<dbReference type="EMBL" id="CAJZBQ010000021">
    <property type="protein sequence ID" value="CAG9319021.1"/>
    <property type="molecule type" value="Genomic_DNA"/>
</dbReference>
<feature type="coiled-coil region" evidence="4">
    <location>
        <begin position="242"/>
        <end position="412"/>
    </location>
</feature>